<protein>
    <submittedName>
        <fullName evidence="1">Uncharacterized protein</fullName>
    </submittedName>
</protein>
<dbReference type="RefSeq" id="XP_024574485.1">
    <property type="nucleotide sequence ID" value="XM_024723517.1"/>
</dbReference>
<sequence length="80" mass="8877">MLALLMHYVILNKLPSANSPPPFLKLRNYTAEACGVCSTSGDLHTSCLLPESERDNTFRYGDDDKVVVIAREHDRTPSAN</sequence>
<dbReference type="GeneID" id="36403263"/>
<dbReference type="AlphaFoldDB" id="A0A0P1AB42"/>
<keyword evidence="2" id="KW-1185">Reference proteome</keyword>
<name>A0A0P1AB42_PLAHL</name>
<proteinExistence type="predicted"/>
<evidence type="ECO:0000313" key="2">
    <source>
        <dbReference type="Proteomes" id="UP000054928"/>
    </source>
</evidence>
<dbReference type="Proteomes" id="UP000054928">
    <property type="component" value="Unassembled WGS sequence"/>
</dbReference>
<accession>A0A0P1AB42</accession>
<evidence type="ECO:0000313" key="1">
    <source>
        <dbReference type="EMBL" id="CEG38116.1"/>
    </source>
</evidence>
<organism evidence="1 2">
    <name type="scientific">Plasmopara halstedii</name>
    <name type="common">Downy mildew of sunflower</name>
    <dbReference type="NCBI Taxonomy" id="4781"/>
    <lineage>
        <taxon>Eukaryota</taxon>
        <taxon>Sar</taxon>
        <taxon>Stramenopiles</taxon>
        <taxon>Oomycota</taxon>
        <taxon>Peronosporomycetes</taxon>
        <taxon>Peronosporales</taxon>
        <taxon>Peronosporaceae</taxon>
        <taxon>Plasmopara</taxon>
    </lineage>
</organism>
<reference evidence="2" key="1">
    <citation type="submission" date="2014-09" db="EMBL/GenBank/DDBJ databases">
        <authorList>
            <person name="Sharma Rahul"/>
            <person name="Thines Marco"/>
        </authorList>
    </citation>
    <scope>NUCLEOTIDE SEQUENCE [LARGE SCALE GENOMIC DNA]</scope>
</reference>
<dbReference type="EMBL" id="CCYD01000321">
    <property type="protein sequence ID" value="CEG38116.1"/>
    <property type="molecule type" value="Genomic_DNA"/>
</dbReference>